<feature type="transmembrane region" description="Helical" evidence="5">
    <location>
        <begin position="199"/>
        <end position="218"/>
    </location>
</feature>
<dbReference type="PANTHER" id="PTHR31382">
    <property type="entry name" value="NA(+)/H(+) ANTIPORTER"/>
    <property type="match status" value="1"/>
</dbReference>
<protein>
    <submittedName>
        <fullName evidence="7">Sodium:proton antiporter</fullName>
    </submittedName>
</protein>
<gene>
    <name evidence="7" type="ORF">JCR33_07395</name>
</gene>
<evidence type="ECO:0000256" key="2">
    <source>
        <dbReference type="ARBA" id="ARBA00022692"/>
    </source>
</evidence>
<feature type="transmembrane region" description="Helical" evidence="5">
    <location>
        <begin position="375"/>
        <end position="395"/>
    </location>
</feature>
<dbReference type="GO" id="GO:0042391">
    <property type="term" value="P:regulation of membrane potential"/>
    <property type="evidence" value="ECO:0007669"/>
    <property type="project" value="InterPro"/>
</dbReference>
<keyword evidence="8" id="KW-1185">Reference proteome</keyword>
<evidence type="ECO:0000256" key="3">
    <source>
        <dbReference type="ARBA" id="ARBA00022989"/>
    </source>
</evidence>
<feature type="transmembrane region" description="Helical" evidence="5">
    <location>
        <begin position="97"/>
        <end position="130"/>
    </location>
</feature>
<comment type="subcellular location">
    <subcellularLocation>
        <location evidence="1">Membrane</location>
        <topology evidence="1">Multi-pass membrane protein</topology>
    </subcellularLocation>
</comment>
<keyword evidence="2 5" id="KW-0812">Transmembrane</keyword>
<evidence type="ECO:0000313" key="7">
    <source>
        <dbReference type="EMBL" id="MBJ3775502.1"/>
    </source>
</evidence>
<keyword evidence="3 5" id="KW-1133">Transmembrane helix</keyword>
<dbReference type="Proteomes" id="UP000609531">
    <property type="component" value="Unassembled WGS sequence"/>
</dbReference>
<dbReference type="InterPro" id="IPR006153">
    <property type="entry name" value="Cation/H_exchanger_TM"/>
</dbReference>
<dbReference type="Gene3D" id="1.20.1530.20">
    <property type="match status" value="1"/>
</dbReference>
<keyword evidence="4 5" id="KW-0472">Membrane</keyword>
<evidence type="ECO:0000259" key="6">
    <source>
        <dbReference type="Pfam" id="PF00999"/>
    </source>
</evidence>
<feature type="transmembrane region" description="Helical" evidence="5">
    <location>
        <begin position="66"/>
        <end position="85"/>
    </location>
</feature>
<dbReference type="InterPro" id="IPR038770">
    <property type="entry name" value="Na+/solute_symporter_sf"/>
</dbReference>
<dbReference type="EMBL" id="JAEKJA010000005">
    <property type="protein sequence ID" value="MBJ3775502.1"/>
    <property type="molecule type" value="Genomic_DNA"/>
</dbReference>
<feature type="transmembrane region" description="Helical" evidence="5">
    <location>
        <begin position="349"/>
        <end position="369"/>
    </location>
</feature>
<sequence>METNIPTIVMVIAASVVLGFAYFGRWLEGYGVLTEPLLCLGAGILLGPVGLATFDVRIGEPGDAFVHHAAEGVVGLAIMNAALRLEPDYVRRHWRSLAFVLTVGLFLMWVAAALALMVLPVTLATALLIAAIVTPTDPVLADSIVSGDVAQRNVPQRLRDAITAESAANDGLGYPFVVIAIILLTQEAIPWSDYIVGTILWEVCAATALGGAIGFVLGQLYGAARAHGLVETETSVPIFIAMTFVTLGAVQLMGADGILAVFTAGLAFRAFLDKEDMAGSVHFDALVDRTVTPLFFVLLGATLPFDDWVELGFPLLLGVVLVLLVRRLPAWLLIGFATPVYRGWRERAFAGWFGPVGVAAVFYVTLALRKVDAPALWPIVSAIIVGSMVVHGLTATPVSRWLGRHDSVAD</sequence>
<evidence type="ECO:0000256" key="1">
    <source>
        <dbReference type="ARBA" id="ARBA00004141"/>
    </source>
</evidence>
<dbReference type="RefSeq" id="WP_198881393.1">
    <property type="nucleotide sequence ID" value="NZ_JAEKJA010000005.1"/>
</dbReference>
<dbReference type="GO" id="GO:0036376">
    <property type="term" value="P:sodium ion export across plasma membrane"/>
    <property type="evidence" value="ECO:0007669"/>
    <property type="project" value="InterPro"/>
</dbReference>
<dbReference type="InterPro" id="IPR004712">
    <property type="entry name" value="Na+/H+_antiporter_fungi"/>
</dbReference>
<comment type="caution">
    <text evidence="7">The sequence shown here is derived from an EMBL/GenBank/DDBJ whole genome shotgun (WGS) entry which is preliminary data.</text>
</comment>
<name>A0A934IKK3_9HYPH</name>
<proteinExistence type="predicted"/>
<evidence type="ECO:0000256" key="4">
    <source>
        <dbReference type="ARBA" id="ARBA00023136"/>
    </source>
</evidence>
<dbReference type="Pfam" id="PF00999">
    <property type="entry name" value="Na_H_Exchanger"/>
    <property type="match status" value="1"/>
</dbReference>
<dbReference type="GO" id="GO:0005886">
    <property type="term" value="C:plasma membrane"/>
    <property type="evidence" value="ECO:0007669"/>
    <property type="project" value="InterPro"/>
</dbReference>
<dbReference type="GO" id="GO:0015385">
    <property type="term" value="F:sodium:proton antiporter activity"/>
    <property type="evidence" value="ECO:0007669"/>
    <property type="project" value="InterPro"/>
</dbReference>
<dbReference type="AlphaFoldDB" id="A0A934IKK3"/>
<dbReference type="PANTHER" id="PTHR31382:SF1">
    <property type="entry name" value="SODIUM ION_PROTON EXCHANGER (EUROFUNG)"/>
    <property type="match status" value="1"/>
</dbReference>
<reference evidence="7" key="1">
    <citation type="submission" date="2020-12" db="EMBL/GenBank/DDBJ databases">
        <title>Bacterial taxonomy.</title>
        <authorList>
            <person name="Pan X."/>
        </authorList>
    </citation>
    <scope>NUCLEOTIDE SEQUENCE</scope>
    <source>
        <strain evidence="7">B2012</strain>
    </source>
</reference>
<evidence type="ECO:0000256" key="5">
    <source>
        <dbReference type="SAM" id="Phobius"/>
    </source>
</evidence>
<feature type="transmembrane region" description="Helical" evidence="5">
    <location>
        <begin position="172"/>
        <end position="192"/>
    </location>
</feature>
<evidence type="ECO:0000313" key="8">
    <source>
        <dbReference type="Proteomes" id="UP000609531"/>
    </source>
</evidence>
<accession>A0A934IKK3</accession>
<feature type="transmembrane region" description="Helical" evidence="5">
    <location>
        <begin position="311"/>
        <end position="337"/>
    </location>
</feature>
<feature type="transmembrane region" description="Helical" evidence="5">
    <location>
        <begin position="36"/>
        <end position="54"/>
    </location>
</feature>
<feature type="transmembrane region" description="Helical" evidence="5">
    <location>
        <begin position="6"/>
        <end position="24"/>
    </location>
</feature>
<dbReference type="GO" id="GO:0120029">
    <property type="term" value="P:proton export across plasma membrane"/>
    <property type="evidence" value="ECO:0007669"/>
    <property type="project" value="InterPro"/>
</dbReference>
<feature type="transmembrane region" description="Helical" evidence="5">
    <location>
        <begin position="238"/>
        <end position="266"/>
    </location>
</feature>
<feature type="domain" description="Cation/H+ exchanger transmembrane" evidence="6">
    <location>
        <begin position="24"/>
        <end position="401"/>
    </location>
</feature>
<organism evidence="7 8">
    <name type="scientific">Acuticoccus mangrovi</name>
    <dbReference type="NCBI Taxonomy" id="2796142"/>
    <lineage>
        <taxon>Bacteria</taxon>
        <taxon>Pseudomonadati</taxon>
        <taxon>Pseudomonadota</taxon>
        <taxon>Alphaproteobacteria</taxon>
        <taxon>Hyphomicrobiales</taxon>
        <taxon>Amorphaceae</taxon>
        <taxon>Acuticoccus</taxon>
    </lineage>
</organism>